<feature type="compositionally biased region" description="Polar residues" evidence="1">
    <location>
        <begin position="193"/>
        <end position="208"/>
    </location>
</feature>
<dbReference type="OrthoDB" id="2575495at2759"/>
<organism evidence="3 4">
    <name type="scientific">Cryptococcus deuterogattii Ram5</name>
    <dbReference type="NCBI Taxonomy" id="1296110"/>
    <lineage>
        <taxon>Eukaryota</taxon>
        <taxon>Fungi</taxon>
        <taxon>Dikarya</taxon>
        <taxon>Basidiomycota</taxon>
        <taxon>Agaricomycotina</taxon>
        <taxon>Tremellomycetes</taxon>
        <taxon>Tremellales</taxon>
        <taxon>Cryptococcaceae</taxon>
        <taxon>Cryptococcus</taxon>
        <taxon>Cryptococcus gattii species complex</taxon>
    </lineage>
</organism>
<dbReference type="Proteomes" id="UP000053392">
    <property type="component" value="Unassembled WGS sequence"/>
</dbReference>
<reference evidence="3 4" key="1">
    <citation type="submission" date="2015-01" db="EMBL/GenBank/DDBJ databases">
        <title>The Genome Sequence of Cryptococcus gattii Ram5.</title>
        <authorList>
            <consortium name="The Broad Institute Genomics Platform"/>
            <person name="Cuomo C."/>
            <person name="Litvintseva A."/>
            <person name="Chen Y."/>
            <person name="Heitman J."/>
            <person name="Sun S."/>
            <person name="Springer D."/>
            <person name="Dromer F."/>
            <person name="Young S."/>
            <person name="Zeng Q."/>
            <person name="Gargeya S."/>
            <person name="Abouelleil A."/>
            <person name="Alvarado L."/>
            <person name="Chapman S.B."/>
            <person name="Gainer-Dewar J."/>
            <person name="Goldberg J."/>
            <person name="Griggs A."/>
            <person name="Gujja S."/>
            <person name="Hansen M."/>
            <person name="Howarth C."/>
            <person name="Imamovic A."/>
            <person name="Larimer J."/>
            <person name="Murphy C."/>
            <person name="Naylor J."/>
            <person name="Pearson M."/>
            <person name="Priest M."/>
            <person name="Roberts A."/>
            <person name="Saif S."/>
            <person name="Shea T."/>
            <person name="Sykes S."/>
            <person name="Wortman J."/>
            <person name="Nusbaum C."/>
            <person name="Birren B."/>
        </authorList>
    </citation>
    <scope>NUCLEOTIDE SEQUENCE [LARGE SCALE GENOMIC DNA]</scope>
    <source>
        <strain evidence="3 4">Ram5</strain>
    </source>
</reference>
<feature type="compositionally biased region" description="Basic and acidic residues" evidence="1">
    <location>
        <begin position="283"/>
        <end position="293"/>
    </location>
</feature>
<dbReference type="InterPro" id="IPR001357">
    <property type="entry name" value="BRCT_dom"/>
</dbReference>
<gene>
    <name evidence="3" type="ORF">I313_02301</name>
</gene>
<feature type="region of interest" description="Disordered" evidence="1">
    <location>
        <begin position="173"/>
        <end position="293"/>
    </location>
</feature>
<accession>A0A0D0V6D5</accession>
<dbReference type="EMBL" id="KN847899">
    <property type="protein sequence ID" value="KIR42134.1"/>
    <property type="molecule type" value="Genomic_DNA"/>
</dbReference>
<feature type="compositionally biased region" description="Acidic residues" evidence="1">
    <location>
        <begin position="369"/>
        <end position="381"/>
    </location>
</feature>
<feature type="domain" description="BRCT" evidence="2">
    <location>
        <begin position="329"/>
        <end position="352"/>
    </location>
</feature>
<dbReference type="InterPro" id="IPR036420">
    <property type="entry name" value="BRCT_dom_sf"/>
</dbReference>
<dbReference type="PROSITE" id="PS50172">
    <property type="entry name" value="BRCT"/>
    <property type="match status" value="2"/>
</dbReference>
<feature type="compositionally biased region" description="Low complexity" evidence="1">
    <location>
        <begin position="215"/>
        <end position="226"/>
    </location>
</feature>
<evidence type="ECO:0000259" key="2">
    <source>
        <dbReference type="PROSITE" id="PS50172"/>
    </source>
</evidence>
<name>A0A0D0V6D5_9TREE</name>
<feature type="compositionally biased region" description="Basic and acidic residues" evidence="1">
    <location>
        <begin position="382"/>
        <end position="399"/>
    </location>
</feature>
<proteinExistence type="predicted"/>
<evidence type="ECO:0000313" key="3">
    <source>
        <dbReference type="EMBL" id="KIR42134.1"/>
    </source>
</evidence>
<dbReference type="HOGENOM" id="CLU_642525_0_0_1"/>
<evidence type="ECO:0000313" key="4">
    <source>
        <dbReference type="Proteomes" id="UP000053392"/>
    </source>
</evidence>
<feature type="domain" description="BRCT" evidence="2">
    <location>
        <begin position="1"/>
        <end position="130"/>
    </location>
</feature>
<feature type="region of interest" description="Disordered" evidence="1">
    <location>
        <begin position="360"/>
        <end position="427"/>
    </location>
</feature>
<evidence type="ECO:0000256" key="1">
    <source>
        <dbReference type="SAM" id="MobiDB-lite"/>
    </source>
</evidence>
<dbReference type="SUPFAM" id="SSF52113">
    <property type="entry name" value="BRCT domain"/>
    <property type="match status" value="2"/>
</dbReference>
<dbReference type="Gene3D" id="3.40.50.10190">
    <property type="entry name" value="BRCT domain"/>
    <property type="match status" value="1"/>
</dbReference>
<dbReference type="AlphaFoldDB" id="A0A0D0V6D5"/>
<feature type="compositionally biased region" description="Basic and acidic residues" evidence="1">
    <location>
        <begin position="262"/>
        <end position="276"/>
    </location>
</feature>
<sequence>MFRDRGFFLSKDIIQAAGPSKTRLMYLIREKGNGITYPDPLRPKVVYIVVSLNSTCPQDYIALAATDTETFHQCSISSDWTTSNVIKHFTRVEEDSPANESSLSINRKYVVREEWVEECIAKKRLIDEREGFGGWEVKVTFDPSLASGPSRASKISLPTVSAAASAPPSLLARIGSPSVSTPQDEETSRDAFDSNNLLSRIGSPVTSKTEAETFPSSPGSSHPSLPAVDSLSSPVYPARPGRAKLGQAIQGGHLGHPSAIPTREKEKDQIEVDRNDTQTGKIESTDKGKGKEHLGETQGAGLFTVAGAVPLSFWVYAVRSVRGQEWRVVVSEEWISDCVEKGKLLDVKRYLLEVPPSEEDEVAGVLEDIGMEEEEENGGEEETGHSDPREGDSDGRGGAREASGVEEAINPKEKSAVKEPESSSGGW</sequence>
<protein>
    <recommendedName>
        <fullName evidence="2">BRCT domain-containing protein</fullName>
    </recommendedName>
</protein>
<feature type="compositionally biased region" description="Basic and acidic residues" evidence="1">
    <location>
        <begin position="409"/>
        <end position="421"/>
    </location>
</feature>
<keyword evidence="4" id="KW-1185">Reference proteome</keyword>